<dbReference type="InterPro" id="IPR036865">
    <property type="entry name" value="CRAL-TRIO_dom_sf"/>
</dbReference>
<comment type="caution">
    <text evidence="2">The sequence shown here is derived from an EMBL/GenBank/DDBJ whole genome shotgun (WGS) entry which is preliminary data.</text>
</comment>
<dbReference type="SUPFAM" id="SSF46938">
    <property type="entry name" value="CRAL/TRIO N-terminal domain"/>
    <property type="match status" value="1"/>
</dbReference>
<dbReference type="AlphaFoldDB" id="A0A6L2PYQ1"/>
<dbReference type="Proteomes" id="UP000502823">
    <property type="component" value="Unassembled WGS sequence"/>
</dbReference>
<dbReference type="PROSITE" id="PS50191">
    <property type="entry name" value="CRAL_TRIO"/>
    <property type="match status" value="1"/>
</dbReference>
<keyword evidence="3" id="KW-1185">Reference proteome</keyword>
<gene>
    <name evidence="2" type="ORF">Cfor_11471</name>
</gene>
<dbReference type="Pfam" id="PF00650">
    <property type="entry name" value="CRAL_TRIO"/>
    <property type="match status" value="1"/>
</dbReference>
<dbReference type="CDD" id="cd00170">
    <property type="entry name" value="SEC14"/>
    <property type="match status" value="1"/>
</dbReference>
<dbReference type="PANTHER" id="PTHR10174">
    <property type="entry name" value="ALPHA-TOCOPHEROL TRANSFER PROTEIN-RELATED"/>
    <property type="match status" value="1"/>
</dbReference>
<proteinExistence type="predicted"/>
<feature type="domain" description="CRAL-TRIO" evidence="1">
    <location>
        <begin position="74"/>
        <end position="255"/>
    </location>
</feature>
<sequence>MSVEVIEPPSEEVLEKVRSEFGLNERRVREAVELLKNWIELQPHLPKEMDEGRLERRLLRCKNRIEKVKKTLDLYYTLRTKVPDVMTGWDTKADWFQTASKEYAFLPMPQMTPDFDRVVINALLQTDITNYDPLTHLKLSQMVQEIRVSEDYCRADIYLVDCRNSSLGHIPTYTPTLIKKAELCGHSAYNLRVKAIHFLNTPSFMEPFISLLKTLLRSKITGRIYVHGSDLTSLYEQVPKEILPTEYGGNAGSIQENWDLWKKKIENYHEIFLERQNQRSDECKRPDHSIVSSELSGFEGSFRKLDID</sequence>
<dbReference type="EMBL" id="BLKM01000562">
    <property type="protein sequence ID" value="GFG35688.1"/>
    <property type="molecule type" value="Genomic_DNA"/>
</dbReference>
<dbReference type="InterPro" id="IPR001251">
    <property type="entry name" value="CRAL-TRIO_dom"/>
</dbReference>
<organism evidence="2 3">
    <name type="scientific">Coptotermes formosanus</name>
    <name type="common">Formosan subterranean termite</name>
    <dbReference type="NCBI Taxonomy" id="36987"/>
    <lineage>
        <taxon>Eukaryota</taxon>
        <taxon>Metazoa</taxon>
        <taxon>Ecdysozoa</taxon>
        <taxon>Arthropoda</taxon>
        <taxon>Hexapoda</taxon>
        <taxon>Insecta</taxon>
        <taxon>Pterygota</taxon>
        <taxon>Neoptera</taxon>
        <taxon>Polyneoptera</taxon>
        <taxon>Dictyoptera</taxon>
        <taxon>Blattodea</taxon>
        <taxon>Blattoidea</taxon>
        <taxon>Termitoidae</taxon>
        <taxon>Rhinotermitidae</taxon>
        <taxon>Coptotermes</taxon>
    </lineage>
</organism>
<name>A0A6L2PYQ1_COPFO</name>
<dbReference type="SUPFAM" id="SSF52087">
    <property type="entry name" value="CRAL/TRIO domain"/>
    <property type="match status" value="1"/>
</dbReference>
<reference evidence="3" key="1">
    <citation type="submission" date="2020-01" db="EMBL/GenBank/DDBJ databases">
        <title>Draft genome sequence of the Termite Coptotermes fromosanus.</title>
        <authorList>
            <person name="Itakura S."/>
            <person name="Yosikawa Y."/>
            <person name="Umezawa K."/>
        </authorList>
    </citation>
    <scope>NUCLEOTIDE SEQUENCE [LARGE SCALE GENOMIC DNA]</scope>
</reference>
<dbReference type="GO" id="GO:0016020">
    <property type="term" value="C:membrane"/>
    <property type="evidence" value="ECO:0007669"/>
    <property type="project" value="TreeGrafter"/>
</dbReference>
<dbReference type="PRINTS" id="PR00180">
    <property type="entry name" value="CRETINALDHBP"/>
</dbReference>
<dbReference type="GO" id="GO:1902936">
    <property type="term" value="F:phosphatidylinositol bisphosphate binding"/>
    <property type="evidence" value="ECO:0007669"/>
    <property type="project" value="TreeGrafter"/>
</dbReference>
<evidence type="ECO:0000313" key="2">
    <source>
        <dbReference type="EMBL" id="GFG35688.1"/>
    </source>
</evidence>
<dbReference type="InterPro" id="IPR036273">
    <property type="entry name" value="CRAL/TRIO_N_dom_sf"/>
</dbReference>
<dbReference type="OrthoDB" id="6575879at2759"/>
<dbReference type="InParanoid" id="A0A6L2PYQ1"/>
<accession>A0A6L2PYQ1</accession>
<dbReference type="Gene3D" id="3.40.525.10">
    <property type="entry name" value="CRAL-TRIO lipid binding domain"/>
    <property type="match status" value="1"/>
</dbReference>
<evidence type="ECO:0000313" key="3">
    <source>
        <dbReference type="Proteomes" id="UP000502823"/>
    </source>
</evidence>
<dbReference type="PANTHER" id="PTHR10174:SF224">
    <property type="entry name" value="RETINOL-BINDING PROTEIN PINTA"/>
    <property type="match status" value="1"/>
</dbReference>
<protein>
    <recommendedName>
        <fullName evidence="1">CRAL-TRIO domain-containing protein</fullName>
    </recommendedName>
</protein>
<evidence type="ECO:0000259" key="1">
    <source>
        <dbReference type="PROSITE" id="PS50191"/>
    </source>
</evidence>
<dbReference type="Gene3D" id="1.20.5.1200">
    <property type="entry name" value="Alpha-tocopherol transfer"/>
    <property type="match status" value="1"/>
</dbReference>